<dbReference type="EMBL" id="AB471557">
    <property type="protein sequence ID" value="BAH79208.1"/>
    <property type="molecule type" value="Genomic_DNA"/>
</dbReference>
<organism evidence="1">
    <name type="scientific">Escherichia coli O157:H7</name>
    <dbReference type="NCBI Taxonomy" id="83334"/>
    <lineage>
        <taxon>Bacteria</taxon>
        <taxon>Pseudomonadati</taxon>
        <taxon>Pseudomonadota</taxon>
        <taxon>Gammaproteobacteria</taxon>
        <taxon>Enterobacterales</taxon>
        <taxon>Enterobacteriaceae</taxon>
        <taxon>Escherichia</taxon>
    </lineage>
</organism>
<name>C4TIH0_ECO57</name>
<accession>C4TIH0</accession>
<dbReference type="RefSeq" id="WP_001205730.1">
    <property type="nucleotide sequence ID" value="NZ_AP018488.1"/>
</dbReference>
<evidence type="ECO:0000313" key="1">
    <source>
        <dbReference type="EMBL" id="BAH79208.1"/>
    </source>
</evidence>
<protein>
    <submittedName>
        <fullName evidence="1">Uncharacterized protein</fullName>
    </submittedName>
</protein>
<reference evidence="1" key="1">
    <citation type="journal article" date="2009" name="Genome Res.">
        <title>Inference of the impact of insertion sequence (IS) elements on bacterial genome diversification through analysis of small-size structural polymorphisms in Escherichia coli O157 genomes.</title>
        <authorList>
            <person name="Ooka T."/>
            <person name="Ogura Y."/>
            <person name="Asadulghani M."/>
            <person name="Ohnishi M."/>
            <person name="Nakayama K."/>
            <person name="Terajima J."/>
            <person name="Watanabe H."/>
            <person name="Hayashi T."/>
        </authorList>
    </citation>
    <scope>NUCLEOTIDE SEQUENCE</scope>
    <source>
        <strain evidence="1">980938</strain>
    </source>
</reference>
<sequence>MRDTDWSSIPFDDLPPWHLDWDVDQRIITPPPAAKPDNTAVLHTLRKPKRYRVQTLIDHLKTVGGAFTGSRDALAKACWPTKTPGRRTLAAMLSELSDNGDAVVINRGRCGVEVILKPKNRAQTPELSAPKQMHSQKLSPAERVISLLNGI</sequence>
<dbReference type="AlphaFoldDB" id="C4TIH0"/>
<proteinExistence type="predicted"/>